<dbReference type="InterPro" id="IPR035944">
    <property type="entry name" value="YfbM-like_sf"/>
</dbReference>
<dbReference type="OrthoDB" id="5354816at2"/>
<dbReference type="RefSeq" id="WP_119319256.1">
    <property type="nucleotide sequence ID" value="NZ_AP025739.1"/>
</dbReference>
<dbReference type="InterPro" id="IPR015068">
    <property type="entry name" value="DUF1877"/>
</dbReference>
<proteinExistence type="predicted"/>
<name>A0A402CPH1_9BACT</name>
<dbReference type="Gene3D" id="3.40.1760.10">
    <property type="entry name" value="YfbM-like super family"/>
    <property type="match status" value="1"/>
</dbReference>
<evidence type="ECO:0000313" key="2">
    <source>
        <dbReference type="Proteomes" id="UP000287394"/>
    </source>
</evidence>
<gene>
    <name evidence="1" type="ORF">CCAX7_51240</name>
</gene>
<dbReference type="SUPFAM" id="SSF111069">
    <property type="entry name" value="Hypothetical protein yfbM"/>
    <property type="match status" value="1"/>
</dbReference>
<reference evidence="1 2" key="1">
    <citation type="journal article" date="2019" name="Int. J. Syst. Evol. Microbiol.">
        <title>Capsulimonas corticalis gen. nov., sp. nov., an aerobic capsulated bacterium, of a novel bacterial order, Capsulimonadales ord. nov., of the class Armatimonadia of the phylum Armatimonadetes.</title>
        <authorList>
            <person name="Li J."/>
            <person name="Kudo C."/>
            <person name="Tonouchi A."/>
        </authorList>
    </citation>
    <scope>NUCLEOTIDE SEQUENCE [LARGE SCALE GENOMIC DNA]</scope>
    <source>
        <strain evidence="1 2">AX-7</strain>
    </source>
</reference>
<protein>
    <submittedName>
        <fullName evidence="1">Uncharacterized protein</fullName>
    </submittedName>
</protein>
<sequence length="160" mass="17771">MSMMYHLVQIDEDALETLLQQPKQIRSIIDKGGPSTTTLDKAWQGLHFLLTGTAWEGNLPSAYLLEGGAPVGKVNVGFGPARAMRPSDVRAFDNHLLMVSPETLAERLDLAKMVALDIYPFHAQDSHEDTLRYLQSYFEDLRKCVHDAAANGRGLITYIA</sequence>
<accession>A0A402CPH1</accession>
<dbReference type="Pfam" id="PF08974">
    <property type="entry name" value="DUF1877"/>
    <property type="match status" value="1"/>
</dbReference>
<dbReference type="EMBL" id="AP025739">
    <property type="protein sequence ID" value="BDI33073.1"/>
    <property type="molecule type" value="Genomic_DNA"/>
</dbReference>
<dbReference type="KEGG" id="ccot:CCAX7_51240"/>
<dbReference type="Proteomes" id="UP000287394">
    <property type="component" value="Chromosome"/>
</dbReference>
<organism evidence="1 2">
    <name type="scientific">Capsulimonas corticalis</name>
    <dbReference type="NCBI Taxonomy" id="2219043"/>
    <lineage>
        <taxon>Bacteria</taxon>
        <taxon>Bacillati</taxon>
        <taxon>Armatimonadota</taxon>
        <taxon>Armatimonadia</taxon>
        <taxon>Capsulimonadales</taxon>
        <taxon>Capsulimonadaceae</taxon>
        <taxon>Capsulimonas</taxon>
    </lineage>
</organism>
<evidence type="ECO:0000313" key="1">
    <source>
        <dbReference type="EMBL" id="BDI33073.1"/>
    </source>
</evidence>
<dbReference type="AlphaFoldDB" id="A0A402CPH1"/>
<keyword evidence="2" id="KW-1185">Reference proteome</keyword>